<protein>
    <submittedName>
        <fullName evidence="1">Uncharacterized protein</fullName>
    </submittedName>
</protein>
<reference evidence="1" key="1">
    <citation type="submission" date="2020-05" db="EMBL/GenBank/DDBJ databases">
        <authorList>
            <person name="Chiriac C."/>
            <person name="Salcher M."/>
            <person name="Ghai R."/>
            <person name="Kavagutti S V."/>
        </authorList>
    </citation>
    <scope>NUCLEOTIDE SEQUENCE</scope>
</reference>
<sequence>MATINIKGVILKLDDSLQQTPQGRNIRNAGFETDGKNTIYFFRYVGTHDFVKFEFNYKNEFVKTII</sequence>
<name>A0A6J7X079_9CAUD</name>
<accession>A0A6J7X079</accession>
<gene>
    <name evidence="1" type="ORF">UFOVP388_25</name>
</gene>
<evidence type="ECO:0000313" key="1">
    <source>
        <dbReference type="EMBL" id="CAB5223778.1"/>
    </source>
</evidence>
<proteinExistence type="predicted"/>
<dbReference type="EMBL" id="LR798324">
    <property type="protein sequence ID" value="CAB5223778.1"/>
    <property type="molecule type" value="Genomic_DNA"/>
</dbReference>
<organism evidence="1">
    <name type="scientific">uncultured Caudovirales phage</name>
    <dbReference type="NCBI Taxonomy" id="2100421"/>
    <lineage>
        <taxon>Viruses</taxon>
        <taxon>Duplodnaviria</taxon>
        <taxon>Heunggongvirae</taxon>
        <taxon>Uroviricota</taxon>
        <taxon>Caudoviricetes</taxon>
        <taxon>Peduoviridae</taxon>
        <taxon>Maltschvirus</taxon>
        <taxon>Maltschvirus maltsch</taxon>
    </lineage>
</organism>